<evidence type="ECO:0000313" key="3">
    <source>
        <dbReference type="Proteomes" id="UP000250266"/>
    </source>
</evidence>
<evidence type="ECO:0000313" key="2">
    <source>
        <dbReference type="EMBL" id="OCK83844.1"/>
    </source>
</evidence>
<feature type="compositionally biased region" description="Basic residues" evidence="1">
    <location>
        <begin position="157"/>
        <end position="171"/>
    </location>
</feature>
<evidence type="ECO:0000256" key="1">
    <source>
        <dbReference type="SAM" id="MobiDB-lite"/>
    </source>
</evidence>
<proteinExistence type="predicted"/>
<sequence>MSLARAMTKRIRRTEIPPAPPTPASSARNPGQHIDRNKISSPVALISTTNMLSYNAPDIETMRHASSSSVSTVSNSSAEDSDHSSSTNRSRSSSNHSRETLTDASSVDSSPTSPEPNHLSCYFPPVKAPRRSVSSSNLQSKSDTSETAPAIPERALSHSKRAHERLAHKRSLQTMKPPSSLHNRESYRSSREKRTSVDMFRPTVEEGHPFGKELEQLNEVVEEFGGVVRDAEMEEDVASMTKKGLMIFCASDYLDEIQPLYSGLFESQFLSAPMAWI</sequence>
<dbReference type="Proteomes" id="UP000250266">
    <property type="component" value="Unassembled WGS sequence"/>
</dbReference>
<name>A0A8E2EHD0_9PEZI</name>
<dbReference type="AlphaFoldDB" id="A0A8E2EHD0"/>
<gene>
    <name evidence="2" type="ORF">K432DRAFT_290153</name>
</gene>
<feature type="region of interest" description="Disordered" evidence="1">
    <location>
        <begin position="63"/>
        <end position="195"/>
    </location>
</feature>
<reference evidence="2 3" key="1">
    <citation type="journal article" date="2016" name="Nat. Commun.">
        <title>Ectomycorrhizal ecology is imprinted in the genome of the dominant symbiotic fungus Cenococcum geophilum.</title>
        <authorList>
            <consortium name="DOE Joint Genome Institute"/>
            <person name="Peter M."/>
            <person name="Kohler A."/>
            <person name="Ohm R.A."/>
            <person name="Kuo A."/>
            <person name="Krutzmann J."/>
            <person name="Morin E."/>
            <person name="Arend M."/>
            <person name="Barry K.W."/>
            <person name="Binder M."/>
            <person name="Choi C."/>
            <person name="Clum A."/>
            <person name="Copeland A."/>
            <person name="Grisel N."/>
            <person name="Haridas S."/>
            <person name="Kipfer T."/>
            <person name="LaButti K."/>
            <person name="Lindquist E."/>
            <person name="Lipzen A."/>
            <person name="Maire R."/>
            <person name="Meier B."/>
            <person name="Mihaltcheva S."/>
            <person name="Molinier V."/>
            <person name="Murat C."/>
            <person name="Poggeler S."/>
            <person name="Quandt C.A."/>
            <person name="Sperisen C."/>
            <person name="Tritt A."/>
            <person name="Tisserant E."/>
            <person name="Crous P.W."/>
            <person name="Henrissat B."/>
            <person name="Nehls U."/>
            <person name="Egli S."/>
            <person name="Spatafora J.W."/>
            <person name="Grigoriev I.V."/>
            <person name="Martin F.M."/>
        </authorList>
    </citation>
    <scope>NUCLEOTIDE SEQUENCE [LARGE SCALE GENOMIC DNA]</scope>
    <source>
        <strain evidence="2 3">CBS 459.81</strain>
    </source>
</reference>
<feature type="compositionally biased region" description="Basic and acidic residues" evidence="1">
    <location>
        <begin position="182"/>
        <end position="195"/>
    </location>
</feature>
<protein>
    <submittedName>
        <fullName evidence="2">Uncharacterized protein</fullName>
    </submittedName>
</protein>
<organism evidence="2 3">
    <name type="scientific">Lepidopterella palustris CBS 459.81</name>
    <dbReference type="NCBI Taxonomy" id="1314670"/>
    <lineage>
        <taxon>Eukaryota</taxon>
        <taxon>Fungi</taxon>
        <taxon>Dikarya</taxon>
        <taxon>Ascomycota</taxon>
        <taxon>Pezizomycotina</taxon>
        <taxon>Dothideomycetes</taxon>
        <taxon>Pleosporomycetidae</taxon>
        <taxon>Mytilinidiales</taxon>
        <taxon>Argynnaceae</taxon>
        <taxon>Lepidopterella</taxon>
    </lineage>
</organism>
<feature type="compositionally biased region" description="Low complexity" evidence="1">
    <location>
        <begin position="66"/>
        <end position="95"/>
    </location>
</feature>
<dbReference type="EMBL" id="KV744851">
    <property type="protein sequence ID" value="OCK83844.1"/>
    <property type="molecule type" value="Genomic_DNA"/>
</dbReference>
<accession>A0A8E2EHD0</accession>
<dbReference type="OrthoDB" id="5419666at2759"/>
<keyword evidence="3" id="KW-1185">Reference proteome</keyword>
<feature type="compositionally biased region" description="Polar residues" evidence="1">
    <location>
        <begin position="102"/>
        <end position="112"/>
    </location>
</feature>
<feature type="region of interest" description="Disordered" evidence="1">
    <location>
        <begin position="1"/>
        <end position="42"/>
    </location>
</feature>
<feature type="compositionally biased region" description="Polar residues" evidence="1">
    <location>
        <begin position="132"/>
        <end position="147"/>
    </location>
</feature>
<feature type="compositionally biased region" description="Polar residues" evidence="1">
    <location>
        <begin position="172"/>
        <end position="181"/>
    </location>
</feature>